<evidence type="ECO:0000313" key="1">
    <source>
        <dbReference type="EMBL" id="GLD74364.1"/>
    </source>
</evidence>
<evidence type="ECO:0000313" key="2">
    <source>
        <dbReference type="Proteomes" id="UP001279410"/>
    </source>
</evidence>
<sequence length="64" mass="7624">SVKILTYREPQNPEYKEFVNNLKTDAKKMFNYTVEDTLMNIITGEFRWSDALLTPERDHTSVRQ</sequence>
<keyword evidence="1" id="KW-0675">Receptor</keyword>
<organism evidence="1 2">
    <name type="scientific">Lates japonicus</name>
    <name type="common">Japanese lates</name>
    <dbReference type="NCBI Taxonomy" id="270547"/>
    <lineage>
        <taxon>Eukaryota</taxon>
        <taxon>Metazoa</taxon>
        <taxon>Chordata</taxon>
        <taxon>Craniata</taxon>
        <taxon>Vertebrata</taxon>
        <taxon>Euteleostomi</taxon>
        <taxon>Actinopterygii</taxon>
        <taxon>Neopterygii</taxon>
        <taxon>Teleostei</taxon>
        <taxon>Neoteleostei</taxon>
        <taxon>Acanthomorphata</taxon>
        <taxon>Carangaria</taxon>
        <taxon>Carangaria incertae sedis</taxon>
        <taxon>Centropomidae</taxon>
        <taxon>Lates</taxon>
    </lineage>
</organism>
<gene>
    <name evidence="1" type="ORF">AKAME5_002569300</name>
</gene>
<accession>A0AAD3NLV2</accession>
<dbReference type="Proteomes" id="UP001279410">
    <property type="component" value="Unassembled WGS sequence"/>
</dbReference>
<proteinExistence type="predicted"/>
<name>A0AAD3NLV2_LATJO</name>
<reference evidence="1" key="1">
    <citation type="submission" date="2022-08" db="EMBL/GenBank/DDBJ databases">
        <title>Genome sequencing of akame (Lates japonicus).</title>
        <authorList>
            <person name="Hashiguchi Y."/>
            <person name="Takahashi H."/>
        </authorList>
    </citation>
    <scope>NUCLEOTIDE SEQUENCE</scope>
    <source>
        <strain evidence="1">Kochi</strain>
    </source>
</reference>
<dbReference type="EMBL" id="BRZM01002181">
    <property type="protein sequence ID" value="GLD74364.1"/>
    <property type="molecule type" value="Genomic_DNA"/>
</dbReference>
<keyword evidence="2" id="KW-1185">Reference proteome</keyword>
<dbReference type="AlphaFoldDB" id="A0AAD3NLV2"/>
<protein>
    <submittedName>
        <fullName evidence="1">Atrial natriuretic peptide receptor 1-like isoform X1</fullName>
    </submittedName>
</protein>
<comment type="caution">
    <text evidence="1">The sequence shown here is derived from an EMBL/GenBank/DDBJ whole genome shotgun (WGS) entry which is preliminary data.</text>
</comment>
<feature type="non-terminal residue" evidence="1">
    <location>
        <position position="64"/>
    </location>
</feature>